<organism evidence="2 3">
    <name type="scientific">Methanohalophilus mahii (strain ATCC 35705 / DSM 5219 / SLP)</name>
    <dbReference type="NCBI Taxonomy" id="547558"/>
    <lineage>
        <taxon>Archaea</taxon>
        <taxon>Methanobacteriati</taxon>
        <taxon>Methanobacteriota</taxon>
        <taxon>Stenosarchaea group</taxon>
        <taxon>Methanomicrobia</taxon>
        <taxon>Methanosarcinales</taxon>
        <taxon>Methanosarcinaceae</taxon>
        <taxon>Methanohalophilus</taxon>
    </lineage>
</organism>
<protein>
    <submittedName>
        <fullName evidence="2">Uncharacterized protein</fullName>
    </submittedName>
</protein>
<keyword evidence="1" id="KW-0472">Membrane</keyword>
<dbReference type="HOGENOM" id="CLU_3130894_0_0_2"/>
<reference evidence="2 3" key="1">
    <citation type="submission" date="2010-03" db="EMBL/GenBank/DDBJ databases">
        <title>The complete genome of Methanohalophilus mahii DSM 5219.</title>
        <authorList>
            <consortium name="US DOE Joint Genome Institute (JGI-PGF)"/>
            <person name="Lucas S."/>
            <person name="Copeland A."/>
            <person name="Lapidus A."/>
            <person name="Glavina del Rio T."/>
            <person name="Dalin E."/>
            <person name="Tice H."/>
            <person name="Bruce D."/>
            <person name="Goodwin L."/>
            <person name="Pitluck S."/>
            <person name="Kyrpides N."/>
            <person name="Mavromatis K."/>
            <person name="Ivanova N."/>
            <person name="Lykidis A."/>
            <person name="Saunders E."/>
            <person name="Brettin T."/>
            <person name="Detter J.C."/>
            <person name="Han C."/>
            <person name="Land M."/>
            <person name="Hauser L."/>
            <person name="Markowitz V."/>
            <person name="Cheng J.-F."/>
            <person name="Hugenholtz P."/>
            <person name="Woyke T."/>
            <person name="Wu D."/>
            <person name="Spring S."/>
            <person name="Schneider S."/>
            <person name="Schroeder M."/>
            <person name="Klenk H.-P."/>
            <person name="Eisen J.A."/>
        </authorList>
    </citation>
    <scope>NUCLEOTIDE SEQUENCE [LARGE SCALE GENOMIC DNA]</scope>
    <source>
        <strain evidence="3">ATCC 35705 / DSM 5219 / SLP</strain>
    </source>
</reference>
<dbReference type="AlphaFoldDB" id="D5E7N4"/>
<proteinExistence type="predicted"/>
<keyword evidence="3" id="KW-1185">Reference proteome</keyword>
<keyword evidence="1" id="KW-0812">Transmembrane</keyword>
<dbReference type="EMBL" id="CP001994">
    <property type="protein sequence ID" value="ADE37172.1"/>
    <property type="molecule type" value="Genomic_DNA"/>
</dbReference>
<feature type="transmembrane region" description="Helical" evidence="1">
    <location>
        <begin position="25"/>
        <end position="46"/>
    </location>
</feature>
<sequence length="49" mass="5619">MVQTEAAMQAYDAYFASAYVPAANYVWPAVVLIIAFLAIWQARVWVYKF</sequence>
<accession>D5E7N4</accession>
<name>D5E7N4_METMS</name>
<evidence type="ECO:0000313" key="3">
    <source>
        <dbReference type="Proteomes" id="UP000001059"/>
    </source>
</evidence>
<evidence type="ECO:0000313" key="2">
    <source>
        <dbReference type="EMBL" id="ADE37172.1"/>
    </source>
</evidence>
<dbReference type="Proteomes" id="UP000001059">
    <property type="component" value="Chromosome"/>
</dbReference>
<dbReference type="RefSeq" id="WP_013038114.1">
    <property type="nucleotide sequence ID" value="NC_014002.1"/>
</dbReference>
<dbReference type="OrthoDB" id="139464at2157"/>
<dbReference type="KEGG" id="mmh:Mmah_1677"/>
<dbReference type="GeneID" id="55558077"/>
<keyword evidence="1" id="KW-1133">Transmembrane helix</keyword>
<gene>
    <name evidence="2" type="ordered locus">Mmah_1677</name>
</gene>
<dbReference type="STRING" id="547558.Mmah_1677"/>
<evidence type="ECO:0000256" key="1">
    <source>
        <dbReference type="SAM" id="Phobius"/>
    </source>
</evidence>